<organism evidence="1 2">
    <name type="scientific">Pandoraea norimbergensis</name>
    <dbReference type="NCBI Taxonomy" id="93219"/>
    <lineage>
        <taxon>Bacteria</taxon>
        <taxon>Pseudomonadati</taxon>
        <taxon>Pseudomonadota</taxon>
        <taxon>Betaproteobacteria</taxon>
        <taxon>Burkholderiales</taxon>
        <taxon>Burkholderiaceae</taxon>
        <taxon>Pandoraea</taxon>
    </lineage>
</organism>
<keyword evidence="2" id="KW-1185">Reference proteome</keyword>
<evidence type="ECO:0000313" key="1">
    <source>
        <dbReference type="EMBL" id="ALS60913.1"/>
    </source>
</evidence>
<name>A0ABM5WKF5_9BURK</name>
<evidence type="ECO:0000313" key="2">
    <source>
        <dbReference type="Proteomes" id="UP000060277"/>
    </source>
</evidence>
<proteinExistence type="predicted"/>
<accession>A0ABM5WKF5</accession>
<dbReference type="Proteomes" id="UP000060277">
    <property type="component" value="Chromosome"/>
</dbReference>
<dbReference type="EMBL" id="CP013480">
    <property type="protein sequence ID" value="ALS60913.1"/>
    <property type="molecule type" value="Genomic_DNA"/>
</dbReference>
<gene>
    <name evidence="1" type="ORF">AT302_15210</name>
</gene>
<dbReference type="RefSeq" id="WP_058377827.1">
    <property type="nucleotide sequence ID" value="NZ_CP013480.3"/>
</dbReference>
<protein>
    <submittedName>
        <fullName evidence="1">Uncharacterized protein</fullName>
    </submittedName>
</protein>
<reference evidence="2" key="1">
    <citation type="submission" date="2015-12" db="EMBL/GenBank/DDBJ databases">
        <title>Complete genome sequence of Pandoraea norimbergensis DSM 11628.</title>
        <authorList>
            <person name="Ee R."/>
            <person name="Lim Y.-L."/>
            <person name="Yong D."/>
            <person name="Yin W.-F."/>
            <person name="Chan K.-G."/>
        </authorList>
    </citation>
    <scope>NUCLEOTIDE SEQUENCE [LARGE SCALE GENOMIC DNA]</scope>
    <source>
        <strain evidence="2">DSM 11628</strain>
    </source>
</reference>
<sequence length="623" mass="69496">MLQFETYFNHALAAPPKSIGRVSISPEREFPDLHLFDFLAMTGNTLASDISLPKTPAEISGASTRASLGDTTTHADSSLQCDTRLDERFSASNPAGETTNATAQLERHVGEHFDSSRRFRADIGAEALRQATARATHMPLRGHIVGKANVMRNQEFCIDPATGKGLPYLHERDKPFAAVLEDENRKVFTFLPGYATGDRYTLIIAALMEPRLNVVIGHAAQGDPKEVTRQAQDAETARKVMTEALEKNGIANAKERVSIFKFDDTGKALKNARESLDEPNTRDKFKAGPGAAGLTALIAKDEHIFHISVTTELIRRQFAQSEARANALPGEIRQRLWNLVEPGTRQRIDDAVDSLVRHHKLDKNSVGLWIADREGANERESQAISRPLMFEQIASRLKDEGLNVFDIADTYINPASDLPKGTFDRHPNRPEIRPQIGRFWNGKFDGEQLLAARENQWYFIDTLLSKTGSRLVGIRSGALEPFALLGHNVAYLEHKDMFTPERHASWQGHIPYRRVITEKTTGYLSSEVHVGNEPSRQAETELTLARLKRELLTHLLASQTEPRSDVRNGHKRAMHTIEKDVREIEASIEAGVLHEAELDLIVSRLGMGASEHHRLRPDQVACA</sequence>